<protein>
    <submittedName>
        <fullName evidence="3">Uncharacterized protein</fullName>
    </submittedName>
</protein>
<evidence type="ECO:0000256" key="2">
    <source>
        <dbReference type="ARBA" id="ARBA00022803"/>
    </source>
</evidence>
<dbReference type="Gene3D" id="1.25.40.10">
    <property type="entry name" value="Tetratricopeptide repeat domain"/>
    <property type="match status" value="3"/>
</dbReference>
<name>A0A085TUK5_9RHOB</name>
<dbReference type="AlphaFoldDB" id="A0A085TUK5"/>
<gene>
    <name evidence="3" type="ORF">DW2_12655</name>
</gene>
<dbReference type="eggNOG" id="COG0457">
    <property type="taxonomic scope" value="Bacteria"/>
</dbReference>
<keyword evidence="1" id="KW-0677">Repeat</keyword>
<dbReference type="SUPFAM" id="SSF48452">
    <property type="entry name" value="TPR-like"/>
    <property type="match status" value="3"/>
</dbReference>
<evidence type="ECO:0000256" key="1">
    <source>
        <dbReference type="ARBA" id="ARBA00022737"/>
    </source>
</evidence>
<evidence type="ECO:0000313" key="3">
    <source>
        <dbReference type="EMBL" id="KFE34402.1"/>
    </source>
</evidence>
<dbReference type="Proteomes" id="UP000028607">
    <property type="component" value="Unassembled WGS sequence"/>
</dbReference>
<dbReference type="PROSITE" id="PS51257">
    <property type="entry name" value="PROKAR_LIPOPROTEIN"/>
    <property type="match status" value="1"/>
</dbReference>
<dbReference type="InterPro" id="IPR019734">
    <property type="entry name" value="TPR_rpt"/>
</dbReference>
<accession>A0A085TUK5</accession>
<dbReference type="PATRIC" id="fig|1317124.6.peg.2560"/>
<dbReference type="PANTHER" id="PTHR45586:SF1">
    <property type="entry name" value="LIPOPOLYSACCHARIDE ASSEMBLY PROTEIN B"/>
    <property type="match status" value="1"/>
</dbReference>
<proteinExistence type="predicted"/>
<dbReference type="InterPro" id="IPR051012">
    <property type="entry name" value="CellSynth/LPSAsmb/PSIAsmb"/>
</dbReference>
<dbReference type="EMBL" id="AQRC01000010">
    <property type="protein sequence ID" value="KFE34402.1"/>
    <property type="molecule type" value="Genomic_DNA"/>
</dbReference>
<organism evidence="3 4">
    <name type="scientific">Thioclava atlantica</name>
    <dbReference type="NCBI Taxonomy" id="1317124"/>
    <lineage>
        <taxon>Bacteria</taxon>
        <taxon>Pseudomonadati</taxon>
        <taxon>Pseudomonadota</taxon>
        <taxon>Alphaproteobacteria</taxon>
        <taxon>Rhodobacterales</taxon>
        <taxon>Paracoccaceae</taxon>
        <taxon>Thioclava</taxon>
    </lineage>
</organism>
<dbReference type="PANTHER" id="PTHR45586">
    <property type="entry name" value="TPR REPEAT-CONTAINING PROTEIN PA4667"/>
    <property type="match status" value="1"/>
</dbReference>
<evidence type="ECO:0000313" key="4">
    <source>
        <dbReference type="Proteomes" id="UP000028607"/>
    </source>
</evidence>
<dbReference type="Pfam" id="PF13432">
    <property type="entry name" value="TPR_16"/>
    <property type="match status" value="1"/>
</dbReference>
<dbReference type="STRING" id="1317124.DW2_12655"/>
<dbReference type="Pfam" id="PF14559">
    <property type="entry name" value="TPR_19"/>
    <property type="match status" value="2"/>
</dbReference>
<dbReference type="InterPro" id="IPR011990">
    <property type="entry name" value="TPR-like_helical_dom_sf"/>
</dbReference>
<comment type="caution">
    <text evidence="3">The sequence shown here is derived from an EMBL/GenBank/DDBJ whole genome shotgun (WGS) entry which is preliminary data.</text>
</comment>
<sequence length="808" mass="88626">MRTTALVLCAGLALAGCKSKQEKAEEYFRSAETLLSQGDAERAMVQLRNVFDYDGSHREARRLYADLLLRQGRLQEAYSQYLRLVEQYPDLVEVHRLLSELSLRTGNLRQARQQAQATLELRPDDPGARAVLLALDLREAMQRNDKSAYPQIADDARGLTRVSPEIATGWHVLIDALTAQGEDAQALTAIDGALARNPAQYRLQVLKLRLISAEQDQTAIGAQLETMQALFPRDQKTRTALVAWFVLRDDPGGAARFLRKLASEPKRQTEGYIELVRFLARARGTKAARDELDTLISQSRGQSNEAIFTAMRADLDFSTGKRSAALERMKTLLARLRDDEQSRRLRVAYARMLDETGEKAAAQAQIEQVLKADALNVPALQQKARWMIAEDHPEDALVALRTALQQAPDDPETLTLMGEADLREGAPDLARGRFAQAYEASDRGAEEAIRYADFLLTHDRRSAARSLLTDAVEHNPDSPGLLQRQADLALKEGDWALAHSIADRLDASGTPEARSLAQSIRAAILMGRGRTDNAIETLKALAETNDGGAASVAAVIEAQLAAGRDEAAAQYLDEQLAKAPQSHGLRLLAANLAALRGENAKAEAGLRALAADAPDDPRPARQLYRLLAAQGRDPEALAVVETALAQTPHPDTLLQLYRARALEKAGRYEDAIASYGRLYAQDGDNLVVANNLATLLSTRRDDPESLERAARIAKRFRERPEPAFKDTYGWAEYRLGRYKLAEPLLAAAAAGLPDNALAQYHYAKVLLALGQTDRAARVLRHAVDRAGGEPPEAMTNAARELEALGKAD</sequence>
<keyword evidence="2" id="KW-0802">TPR repeat</keyword>
<keyword evidence="4" id="KW-1185">Reference proteome</keyword>
<reference evidence="4" key="1">
    <citation type="submission" date="2013-04" db="EMBL/GenBank/DDBJ databases">
        <title>Thioclava sp. 13D2W-2 Genome Sequencing.</title>
        <authorList>
            <person name="Lai Q."/>
            <person name="Li G."/>
            <person name="Shao Z."/>
        </authorList>
    </citation>
    <scope>NUCLEOTIDE SEQUENCE [LARGE SCALE GENOMIC DNA]</scope>
    <source>
        <strain evidence="4">13D2W-2</strain>
    </source>
</reference>
<reference evidence="3 4" key="2">
    <citation type="journal article" date="2015" name="Antonie Van Leeuwenhoek">
        <title>Thioclava indica sp. nov., isolated from surface seawater of the Indian Ocean.</title>
        <authorList>
            <person name="Liu Y."/>
            <person name="Lai Q."/>
            <person name="Du J."/>
            <person name="Xu H."/>
            <person name="Jiang L."/>
            <person name="Shao Z."/>
        </authorList>
    </citation>
    <scope>NUCLEOTIDE SEQUENCE [LARGE SCALE GENOMIC DNA]</scope>
    <source>
        <strain evidence="3 4">13D2W-2</strain>
    </source>
</reference>
<dbReference type="SMART" id="SM00028">
    <property type="entry name" value="TPR"/>
    <property type="match status" value="8"/>
</dbReference>